<sequence>MFLIFLNSILILLGLIATIIGLAVGLYKAVQFIEDKTYAAKKRIENIITAVSIFHIFLILRKFSLFLVGFSLCIQFLFYSLLDIYPAILPTNIYFVVGSLMAVINHFLFLRALVKGDHYILEMIFYFIVVVWLTPFCFFLSLSANDETLPVKGTKTKTRAGELIKRLFDFSEFRK</sequence>
<evidence type="ECO:0000313" key="7">
    <source>
        <dbReference type="EMBL" id="TBT96532.1"/>
    </source>
</evidence>
<comment type="subcellular location">
    <subcellularLocation>
        <location evidence="1">Membrane</location>
        <topology evidence="1">Multi-pass membrane protein</topology>
    </subcellularLocation>
</comment>
<dbReference type="Proteomes" id="UP000291404">
    <property type="component" value="Unassembled WGS sequence"/>
</dbReference>
<dbReference type="Pfam" id="PF04148">
    <property type="entry name" value="Erv26"/>
    <property type="match status" value="1"/>
</dbReference>
<gene>
    <name evidence="8" type="ORF">CWI36_1632p0020</name>
    <name evidence="7" type="ORF">CWI39_3687p0010</name>
</gene>
<dbReference type="GO" id="GO:0097020">
    <property type="term" value="F:COPII receptor activity"/>
    <property type="evidence" value="ECO:0007669"/>
    <property type="project" value="InterPro"/>
</dbReference>
<dbReference type="EMBL" id="PIXR01003687">
    <property type="protein sequence ID" value="TBT96532.1"/>
    <property type="molecule type" value="Genomic_DNA"/>
</dbReference>
<evidence type="ECO:0000256" key="1">
    <source>
        <dbReference type="ARBA" id="ARBA00004141"/>
    </source>
</evidence>
<evidence type="ECO:0000256" key="5">
    <source>
        <dbReference type="ARBA" id="ARBA00023136"/>
    </source>
</evidence>
<dbReference type="VEuPathDB" id="MicrosporidiaDB:CWI39_3687p0010"/>
<protein>
    <submittedName>
        <fullName evidence="7">Putative Erv26-like transmembrane adaptor protein</fullName>
    </submittedName>
</protein>
<dbReference type="GO" id="GO:0006888">
    <property type="term" value="P:endoplasmic reticulum to Golgi vesicle-mediated transport"/>
    <property type="evidence" value="ECO:0007669"/>
    <property type="project" value="InterPro"/>
</dbReference>
<proteinExistence type="inferred from homology"/>
<evidence type="ECO:0000313" key="8">
    <source>
        <dbReference type="EMBL" id="TBU00454.1"/>
    </source>
</evidence>
<dbReference type="EMBL" id="PITI01001632">
    <property type="protein sequence ID" value="TBU00454.1"/>
    <property type="molecule type" value="Genomic_DNA"/>
</dbReference>
<comment type="similarity">
    <text evidence="2">Belongs to the SVP26 family.</text>
</comment>
<dbReference type="GO" id="GO:0005789">
    <property type="term" value="C:endoplasmic reticulum membrane"/>
    <property type="evidence" value="ECO:0007669"/>
    <property type="project" value="TreeGrafter"/>
</dbReference>
<feature type="transmembrane region" description="Helical" evidence="6">
    <location>
        <begin position="48"/>
        <end position="81"/>
    </location>
</feature>
<dbReference type="PANTHER" id="PTHR13144">
    <property type="entry name" value="TEX261 PROTEIN"/>
    <property type="match status" value="1"/>
</dbReference>
<name>A0A4Q9KPK7_9MICR</name>
<evidence type="ECO:0000256" key="2">
    <source>
        <dbReference type="ARBA" id="ARBA00008096"/>
    </source>
</evidence>
<evidence type="ECO:0000313" key="10">
    <source>
        <dbReference type="Proteomes" id="UP000293045"/>
    </source>
</evidence>
<keyword evidence="9" id="KW-1185">Reference proteome</keyword>
<keyword evidence="3 6" id="KW-0812">Transmembrane</keyword>
<dbReference type="InterPro" id="IPR007277">
    <property type="entry name" value="Svp26/Tex261"/>
</dbReference>
<dbReference type="GO" id="GO:0000139">
    <property type="term" value="C:Golgi membrane"/>
    <property type="evidence" value="ECO:0007669"/>
    <property type="project" value="TreeGrafter"/>
</dbReference>
<feature type="transmembrane region" description="Helical" evidence="6">
    <location>
        <begin position="6"/>
        <end position="27"/>
    </location>
</feature>
<feature type="transmembrane region" description="Helical" evidence="6">
    <location>
        <begin position="93"/>
        <end position="112"/>
    </location>
</feature>
<accession>A0A4Q9KPK7</accession>
<comment type="caution">
    <text evidence="7">The sequence shown here is derived from an EMBL/GenBank/DDBJ whole genome shotgun (WGS) entry which is preliminary data.</text>
</comment>
<feature type="transmembrane region" description="Helical" evidence="6">
    <location>
        <begin position="124"/>
        <end position="144"/>
    </location>
</feature>
<evidence type="ECO:0000313" key="9">
    <source>
        <dbReference type="Proteomes" id="UP000291404"/>
    </source>
</evidence>
<dbReference type="AlphaFoldDB" id="A0A4Q9KPK7"/>
<evidence type="ECO:0000256" key="6">
    <source>
        <dbReference type="SAM" id="Phobius"/>
    </source>
</evidence>
<dbReference type="STRING" id="148818.A0A4Q9KPK7"/>
<evidence type="ECO:0000256" key="4">
    <source>
        <dbReference type="ARBA" id="ARBA00022989"/>
    </source>
</evidence>
<organism evidence="7 10">
    <name type="scientific">Hamiltosporidium magnivora</name>
    <dbReference type="NCBI Taxonomy" id="148818"/>
    <lineage>
        <taxon>Eukaryota</taxon>
        <taxon>Fungi</taxon>
        <taxon>Fungi incertae sedis</taxon>
        <taxon>Microsporidia</taxon>
        <taxon>Dubosqiidae</taxon>
        <taxon>Hamiltosporidium</taxon>
    </lineage>
</organism>
<dbReference type="VEuPathDB" id="MicrosporidiaDB:CWI36_1632p0020"/>
<dbReference type="Proteomes" id="UP000293045">
    <property type="component" value="Unassembled WGS sequence"/>
</dbReference>
<evidence type="ECO:0000256" key="3">
    <source>
        <dbReference type="ARBA" id="ARBA00022692"/>
    </source>
</evidence>
<keyword evidence="5 6" id="KW-0472">Membrane</keyword>
<reference evidence="9 10" key="1">
    <citation type="submission" date="2017-12" db="EMBL/GenBank/DDBJ databases">
        <authorList>
            <person name="Pombert J.-F."/>
            <person name="Haag K.L."/>
            <person name="Ebert D."/>
        </authorList>
    </citation>
    <scope>NUCLEOTIDE SEQUENCE [LARGE SCALE GENOMIC DNA]</scope>
    <source>
        <strain evidence="8">BE-OM-2</strain>
        <strain evidence="7">IL-BN-2</strain>
    </source>
</reference>
<keyword evidence="4 6" id="KW-1133">Transmembrane helix</keyword>
<dbReference type="PANTHER" id="PTHR13144:SF0">
    <property type="entry name" value="PROTEIN TEX261"/>
    <property type="match status" value="1"/>
</dbReference>
<dbReference type="GO" id="GO:0030134">
    <property type="term" value="C:COPII-coated ER to Golgi transport vesicle"/>
    <property type="evidence" value="ECO:0007669"/>
    <property type="project" value="TreeGrafter"/>
</dbReference>